<dbReference type="InterPro" id="IPR028468">
    <property type="entry name" value="Smc1_ABC"/>
</dbReference>
<dbReference type="PANTHER" id="PTHR18937:SF12">
    <property type="entry name" value="STRUCTURAL MAINTENANCE OF CHROMOSOMES PROTEIN"/>
    <property type="match status" value="1"/>
</dbReference>
<name>A0A9P8TND7_WICPI</name>
<evidence type="ECO:0000256" key="12">
    <source>
        <dbReference type="SAM" id="MobiDB-lite"/>
    </source>
</evidence>
<dbReference type="GO" id="GO:0008278">
    <property type="term" value="C:cohesin complex"/>
    <property type="evidence" value="ECO:0007669"/>
    <property type="project" value="InterPro"/>
</dbReference>
<dbReference type="Gene3D" id="3.30.70.1620">
    <property type="match status" value="1"/>
</dbReference>
<dbReference type="Pfam" id="PF06470">
    <property type="entry name" value="SMC_hinge"/>
    <property type="match status" value="1"/>
</dbReference>
<dbReference type="Gene3D" id="1.20.1060.20">
    <property type="match status" value="1"/>
</dbReference>
<reference evidence="14" key="1">
    <citation type="journal article" date="2021" name="Open Biol.">
        <title>Shared evolutionary footprints suggest mitochondrial oxidative damage underlies multiple complex I losses in fungi.</title>
        <authorList>
            <person name="Schikora-Tamarit M.A."/>
            <person name="Marcet-Houben M."/>
            <person name="Nosek J."/>
            <person name="Gabaldon T."/>
        </authorList>
    </citation>
    <scope>NUCLEOTIDE SEQUENCE</scope>
    <source>
        <strain evidence="14">CBS2887</strain>
    </source>
</reference>
<keyword evidence="4" id="KW-0158">Chromosome</keyword>
<evidence type="ECO:0000256" key="7">
    <source>
        <dbReference type="ARBA" id="ARBA00023054"/>
    </source>
</evidence>
<dbReference type="GO" id="GO:0005524">
    <property type="term" value="F:ATP binding"/>
    <property type="evidence" value="ECO:0007669"/>
    <property type="project" value="InterPro"/>
</dbReference>
<evidence type="ECO:0000256" key="6">
    <source>
        <dbReference type="ARBA" id="ARBA00022776"/>
    </source>
</evidence>
<dbReference type="Proteomes" id="UP000774326">
    <property type="component" value="Unassembled WGS sequence"/>
</dbReference>
<dbReference type="InterPro" id="IPR003395">
    <property type="entry name" value="RecF/RecN/SMC_N"/>
</dbReference>
<feature type="compositionally biased region" description="Acidic residues" evidence="12">
    <location>
        <begin position="75"/>
        <end position="94"/>
    </location>
</feature>
<evidence type="ECO:0000256" key="11">
    <source>
        <dbReference type="SAM" id="Coils"/>
    </source>
</evidence>
<keyword evidence="6" id="KW-0498">Mitosis</keyword>
<evidence type="ECO:0000259" key="13">
    <source>
        <dbReference type="SMART" id="SM00968"/>
    </source>
</evidence>
<dbReference type="SMART" id="SM00968">
    <property type="entry name" value="SMC_hinge"/>
    <property type="match status" value="1"/>
</dbReference>
<dbReference type="CDD" id="cd03275">
    <property type="entry name" value="ABC_SMC1_euk"/>
    <property type="match status" value="2"/>
</dbReference>
<dbReference type="GO" id="GO:0051301">
    <property type="term" value="P:cell division"/>
    <property type="evidence" value="ECO:0007669"/>
    <property type="project" value="UniProtKB-KW"/>
</dbReference>
<evidence type="ECO:0000313" key="15">
    <source>
        <dbReference type="Proteomes" id="UP000774326"/>
    </source>
</evidence>
<feature type="coiled-coil region" evidence="11">
    <location>
        <begin position="817"/>
        <end position="935"/>
    </location>
</feature>
<dbReference type="InterPro" id="IPR027417">
    <property type="entry name" value="P-loop_NTPase"/>
</dbReference>
<evidence type="ECO:0000256" key="9">
    <source>
        <dbReference type="ARBA" id="ARBA00023306"/>
    </source>
</evidence>
<protein>
    <recommendedName>
        <fullName evidence="10">Structural maintenance of chromosomes protein</fullName>
    </recommendedName>
</protein>
<comment type="similarity">
    <text evidence="3">Belongs to the SMC family. SMC1 subfamily.</text>
</comment>
<keyword evidence="7 11" id="KW-0175">Coiled coil</keyword>
<reference evidence="14" key="2">
    <citation type="submission" date="2021-01" db="EMBL/GenBank/DDBJ databases">
        <authorList>
            <person name="Schikora-Tamarit M.A."/>
        </authorList>
    </citation>
    <scope>NUCLEOTIDE SEQUENCE</scope>
    <source>
        <strain evidence="14">CBS2887</strain>
    </source>
</reference>
<dbReference type="InterPro" id="IPR024704">
    <property type="entry name" value="SMC"/>
</dbReference>
<dbReference type="SUPFAM" id="SSF75553">
    <property type="entry name" value="Smc hinge domain"/>
    <property type="match status" value="1"/>
</dbReference>
<dbReference type="PANTHER" id="PTHR18937">
    <property type="entry name" value="STRUCTURAL MAINTENANCE OF CHROMOSOMES SMC FAMILY MEMBER"/>
    <property type="match status" value="1"/>
</dbReference>
<evidence type="ECO:0000256" key="10">
    <source>
        <dbReference type="PIRNR" id="PIRNR005719"/>
    </source>
</evidence>
<evidence type="ECO:0000313" key="14">
    <source>
        <dbReference type="EMBL" id="KAH3685085.1"/>
    </source>
</evidence>
<keyword evidence="5" id="KW-0132">Cell division</keyword>
<dbReference type="GO" id="GO:0016887">
    <property type="term" value="F:ATP hydrolysis activity"/>
    <property type="evidence" value="ECO:0007669"/>
    <property type="project" value="InterPro"/>
</dbReference>
<accession>A0A9P8TND7</accession>
<sequence length="1245" mass="142229">MGRLVGLELHNFKSYKGTTSVGFGTAQFTSIIGPNGSGKSNMMDAISFVLGVRTNQLRSSQLKDLIYRGSRIEEEQGQEAEQGEAEAEQGEEGDPDRAYVLALYEKSNGETLNLKRTITARGNSEYRVNNKKTTYNEFSSLLKEENILIKAKNFLVFQGDVEQIASQSASELSKMIETISGSGDLKREYEVLKDQQDQAKQETSAMISKRRTLMSEVKQYKEQCREAELYQVKIEEKNQTIQSRTLWKLYHIDQKQTTLDQSIDDTKTKLKTIKQEITKKESTFKSLKSQYAKELLKIEKFKKNITSKRLEIHGKKNELLPLQVKKESTAKKISALLKRVKEISADAERQTQYVKDVERQIKVVTKVKQTTEAQFKAKNKATGKQISEEDQKEYESLRQQYLSGAGGSAEEEALALLKDELNEIESSLAQLQTQKNINEERVVHLQTQRNELKEKLTTISNELNELNDQISKKKHSIKSLKKASEDFFNKDFELNTKLRSTLLKLDDLSANQRETHREVKLRENVNTLKRLFPGVIGLLNDLVHPKQKKYELALSTILGKNFDSIIVETSAVAHQCIAYLKEQRSGVASFIPLDTIEAQGIDSRLRHMDSKCRPTIDVVEYEQYLERAVQFACGNSLVCDDIQTARDIRWERNVDVKVVTLDGSLIHKAGLMTGGKSKNGSERRWNKNEVQDLTKIKDDLLFKLRELHQSKPNPIEIKNLEFDLVNLETQVSVIRRHRSELERSIHDADAEIKYHTEDNDREERRVQGKIRLEDIQQKISSQEAVIAKKQRGIFKDFCSKFGFKSIKEYEDTTQSQVRAQSKELKQFNTELLKLNKKLDFEKERLNDTTVRLTKLKADIDKSQEILKEVTEEIETIKNQLDVSESSLELYQTDLKDFEKTVEVKLAGTKNEQEELNELQDKKDQCQRQLEIGAEDKEKVLIEKIAILKNCKIESISVPFLSKTSLKDLPLDSDENLIDLVNELEVDYKSLDQRHKDINNSKISQEFEDQLEEINKTLSQLSPNVKAIDRLSEVSSSLETLEAEFQEIRAHELNIVKSFQDIKQQRYDLFMTAFNHIAAKIDPIYKELTNPQFSTSMTLGGGSAYLTLEDEDEPYLSGIRYHAMPPMKRFKDMEFLSGGEKTIAALSLLFAIHSFIPSPFFVLDEVDAALDNGNVAKIAKYILNHCSVDFQFIVISLKNSLFEKSDSLVGIYRDKDDNCSKTITLDLRTFDEAGMANAGAGAVSAA</sequence>
<evidence type="ECO:0000256" key="8">
    <source>
        <dbReference type="ARBA" id="ARBA00023242"/>
    </source>
</evidence>
<proteinExistence type="inferred from homology"/>
<feature type="coiled-coil region" evidence="11">
    <location>
        <begin position="980"/>
        <end position="1050"/>
    </location>
</feature>
<dbReference type="Gene3D" id="3.40.50.300">
    <property type="entry name" value="P-loop containing nucleotide triphosphate hydrolases"/>
    <property type="match status" value="2"/>
</dbReference>
<feature type="coiled-coil region" evidence="11">
    <location>
        <begin position="414"/>
        <end position="483"/>
    </location>
</feature>
<keyword evidence="8 10" id="KW-0539">Nucleus</keyword>
<dbReference type="GO" id="GO:0007059">
    <property type="term" value="P:chromosome segregation"/>
    <property type="evidence" value="ECO:0007669"/>
    <property type="project" value="UniProtKB-ARBA"/>
</dbReference>
<dbReference type="GO" id="GO:0007062">
    <property type="term" value="P:sister chromatid cohesion"/>
    <property type="evidence" value="ECO:0007669"/>
    <property type="project" value="InterPro"/>
</dbReference>
<dbReference type="OrthoDB" id="5575062at2759"/>
<dbReference type="GO" id="GO:0005634">
    <property type="term" value="C:nucleus"/>
    <property type="evidence" value="ECO:0007669"/>
    <property type="project" value="UniProtKB-SubCell"/>
</dbReference>
<evidence type="ECO:0000256" key="5">
    <source>
        <dbReference type="ARBA" id="ARBA00022618"/>
    </source>
</evidence>
<keyword evidence="15" id="KW-1185">Reference proteome</keyword>
<dbReference type="InterPro" id="IPR010935">
    <property type="entry name" value="SMC_hinge"/>
</dbReference>
<comment type="subcellular location">
    <subcellularLocation>
        <location evidence="2">Chromosome</location>
    </subcellularLocation>
    <subcellularLocation>
        <location evidence="1 10">Nucleus</location>
    </subcellularLocation>
</comment>
<feature type="region of interest" description="Disordered" evidence="12">
    <location>
        <begin position="74"/>
        <end position="94"/>
    </location>
</feature>
<dbReference type="AlphaFoldDB" id="A0A9P8TND7"/>
<organism evidence="14 15">
    <name type="scientific">Wickerhamomyces pijperi</name>
    <name type="common">Yeast</name>
    <name type="synonym">Pichia pijperi</name>
    <dbReference type="NCBI Taxonomy" id="599730"/>
    <lineage>
        <taxon>Eukaryota</taxon>
        <taxon>Fungi</taxon>
        <taxon>Dikarya</taxon>
        <taxon>Ascomycota</taxon>
        <taxon>Saccharomycotina</taxon>
        <taxon>Saccharomycetes</taxon>
        <taxon>Phaffomycetales</taxon>
        <taxon>Wickerhamomycetaceae</taxon>
        <taxon>Wickerhamomyces</taxon>
    </lineage>
</organism>
<dbReference type="SUPFAM" id="SSF52540">
    <property type="entry name" value="P-loop containing nucleoside triphosphate hydrolases"/>
    <property type="match status" value="1"/>
</dbReference>
<feature type="domain" description="SMC hinge" evidence="13">
    <location>
        <begin position="533"/>
        <end position="649"/>
    </location>
</feature>
<comment type="caution">
    <text evidence="14">The sequence shown here is derived from an EMBL/GenBank/DDBJ whole genome shotgun (WGS) entry which is preliminary data.</text>
</comment>
<dbReference type="InterPro" id="IPR036277">
    <property type="entry name" value="SMC_hinge_sf"/>
</dbReference>
<dbReference type="EMBL" id="JAEUBG010002181">
    <property type="protein sequence ID" value="KAH3685085.1"/>
    <property type="molecule type" value="Genomic_DNA"/>
</dbReference>
<dbReference type="GO" id="GO:0003677">
    <property type="term" value="F:DNA binding"/>
    <property type="evidence" value="ECO:0007669"/>
    <property type="project" value="TreeGrafter"/>
</dbReference>
<evidence type="ECO:0000256" key="3">
    <source>
        <dbReference type="ARBA" id="ARBA00005597"/>
    </source>
</evidence>
<feature type="coiled-coil region" evidence="11">
    <location>
        <begin position="263"/>
        <end position="290"/>
    </location>
</feature>
<dbReference type="PIRSF" id="PIRSF005719">
    <property type="entry name" value="SMC"/>
    <property type="match status" value="1"/>
</dbReference>
<gene>
    <name evidence="14" type="ORF">WICPIJ_003962</name>
</gene>
<dbReference type="Pfam" id="PF02463">
    <property type="entry name" value="SMC_N"/>
    <property type="match status" value="1"/>
</dbReference>
<evidence type="ECO:0000256" key="4">
    <source>
        <dbReference type="ARBA" id="ARBA00022454"/>
    </source>
</evidence>
<evidence type="ECO:0000256" key="1">
    <source>
        <dbReference type="ARBA" id="ARBA00004123"/>
    </source>
</evidence>
<keyword evidence="9" id="KW-0131">Cell cycle</keyword>
<evidence type="ECO:0000256" key="2">
    <source>
        <dbReference type="ARBA" id="ARBA00004286"/>
    </source>
</evidence>